<dbReference type="Gene3D" id="3.90.1200.10">
    <property type="match status" value="1"/>
</dbReference>
<dbReference type="PANTHER" id="PTHR40086">
    <property type="entry name" value="PHOSPHOTRANSFERASE YTMP-RELATED"/>
    <property type="match status" value="1"/>
</dbReference>
<feature type="region of interest" description="Disordered" evidence="1">
    <location>
        <begin position="1"/>
        <end position="20"/>
    </location>
</feature>
<dbReference type="EMBL" id="CAJPDT010000153">
    <property type="protein sequence ID" value="CAF9941642.1"/>
    <property type="molecule type" value="Genomic_DNA"/>
</dbReference>
<evidence type="ECO:0000259" key="2">
    <source>
        <dbReference type="Pfam" id="PF01636"/>
    </source>
</evidence>
<sequence>MTKQRQQTEPVDGAFKWPASEPPHAGNLDLASKLCTTLVPVGLDTKTTTKHFPSGWSSNDVIQVSILSPTHQRRFMVKLPRYQIFSCSGASCKAEALRTYWAAKRGFGPQVLAIDEESGGFVMEFIEGRTLTVEMIRQRLPQAVNMLRQIHQAEPMNWMRRYDPMEIVKEQLECVKERNAMRPKDVRFMEGIIHDTEEKVKDHPWMPCHNDFHSHNVMLGRTGRDDPERLLAIDFEDCDLGDPMWDLAYLAVNLELEHEPHSLEYLYGASAEDTQRVRAYVPLAMAHCATWAALHGWPWAQHQKEVMTRLRVLVGDLS</sequence>
<accession>A0A8H3PII3</accession>
<evidence type="ECO:0000313" key="3">
    <source>
        <dbReference type="EMBL" id="CAF9941642.1"/>
    </source>
</evidence>
<reference evidence="3" key="1">
    <citation type="submission" date="2021-03" db="EMBL/GenBank/DDBJ databases">
        <authorList>
            <person name="Tagirdzhanova G."/>
        </authorList>
    </citation>
    <scope>NUCLEOTIDE SEQUENCE</scope>
</reference>
<dbReference type="AlphaFoldDB" id="A0A8H3PII3"/>
<evidence type="ECO:0000256" key="1">
    <source>
        <dbReference type="SAM" id="MobiDB-lite"/>
    </source>
</evidence>
<protein>
    <recommendedName>
        <fullName evidence="2">Aminoglycoside phosphotransferase domain-containing protein</fullName>
    </recommendedName>
</protein>
<keyword evidence="4" id="KW-1185">Reference proteome</keyword>
<dbReference type="PANTHER" id="PTHR40086:SF1">
    <property type="entry name" value="CELL CYCLE REGULATOR CCRZ"/>
    <property type="match status" value="1"/>
</dbReference>
<dbReference type="SUPFAM" id="SSF56112">
    <property type="entry name" value="Protein kinase-like (PK-like)"/>
    <property type="match status" value="1"/>
</dbReference>
<organism evidence="3 4">
    <name type="scientific">Imshaugia aleurites</name>
    <dbReference type="NCBI Taxonomy" id="172621"/>
    <lineage>
        <taxon>Eukaryota</taxon>
        <taxon>Fungi</taxon>
        <taxon>Dikarya</taxon>
        <taxon>Ascomycota</taxon>
        <taxon>Pezizomycotina</taxon>
        <taxon>Lecanoromycetes</taxon>
        <taxon>OSLEUM clade</taxon>
        <taxon>Lecanoromycetidae</taxon>
        <taxon>Lecanorales</taxon>
        <taxon>Lecanorineae</taxon>
        <taxon>Parmeliaceae</taxon>
        <taxon>Imshaugia</taxon>
    </lineage>
</organism>
<feature type="domain" description="Aminoglycoside phosphotransferase" evidence="2">
    <location>
        <begin position="52"/>
        <end position="280"/>
    </location>
</feature>
<evidence type="ECO:0000313" key="4">
    <source>
        <dbReference type="Proteomes" id="UP000664534"/>
    </source>
</evidence>
<name>A0A8H3PII3_9LECA</name>
<dbReference type="InterPro" id="IPR052077">
    <property type="entry name" value="CcrZ_PhaseVar_Mediator"/>
</dbReference>
<dbReference type="OrthoDB" id="5324308at2759"/>
<gene>
    <name evidence="3" type="ORF">IMSHALPRED_002826</name>
</gene>
<dbReference type="InterPro" id="IPR011009">
    <property type="entry name" value="Kinase-like_dom_sf"/>
</dbReference>
<dbReference type="Proteomes" id="UP000664534">
    <property type="component" value="Unassembled WGS sequence"/>
</dbReference>
<comment type="caution">
    <text evidence="3">The sequence shown here is derived from an EMBL/GenBank/DDBJ whole genome shotgun (WGS) entry which is preliminary data.</text>
</comment>
<proteinExistence type="predicted"/>
<dbReference type="InterPro" id="IPR002575">
    <property type="entry name" value="Aminoglycoside_PTrfase"/>
</dbReference>
<dbReference type="Pfam" id="PF01636">
    <property type="entry name" value="APH"/>
    <property type="match status" value="1"/>
</dbReference>